<reference evidence="3 4" key="1">
    <citation type="submission" date="2023-11" db="EMBL/GenBank/DDBJ databases">
        <authorList>
            <person name="Hedman E."/>
            <person name="Englund M."/>
            <person name="Stromberg M."/>
            <person name="Nyberg Akerstrom W."/>
            <person name="Nylinder S."/>
            <person name="Jareborg N."/>
            <person name="Kallberg Y."/>
            <person name="Kronander E."/>
        </authorList>
    </citation>
    <scope>NUCLEOTIDE SEQUENCE [LARGE SCALE GENOMIC DNA]</scope>
</reference>
<keyword evidence="1" id="KW-0862">Zinc</keyword>
<dbReference type="SUPFAM" id="SSF57756">
    <property type="entry name" value="Retrovirus zinc finger-like domains"/>
    <property type="match status" value="1"/>
</dbReference>
<sequence>MNVQGAHYDNPEQVLNYFRYITGNKTEPPQFPKRFNPDMRDKRNDSVNKYPNQSMQEVKSRNNHDYFNNKRTMSHITCFNCGEVGHTVLKCTKEILRCNKCKRHGHKDINCNSQNYHKPNNTNREEINNISKTVLNIDGTVMESNQKYFKDVKINDIIIKGYIDFGSECTLLSDKVCKDLNLKISSDELPILRGFGNSAISPIGKAQVRVRVDFVDIGLIAYVVPASLLPAEVLIGQSLSEHPTVRVFKTDKELTLYQITANKSNLLVLTTVDDYMIKNDTVIEAVSVSQFTGFVSIASEIQRFNDSQYLILPGVYAIYDGIVRVVVISLCDKPFSLKKGKIVARGVGIPKQIFATNEENSYVVNVRLYAS</sequence>
<evidence type="ECO:0000313" key="4">
    <source>
        <dbReference type="Proteomes" id="UP001314205"/>
    </source>
</evidence>
<dbReference type="CDD" id="cd00303">
    <property type="entry name" value="retropepsin_like"/>
    <property type="match status" value="1"/>
</dbReference>
<feature type="domain" description="CCHC-type" evidence="2">
    <location>
        <begin position="78"/>
        <end position="93"/>
    </location>
</feature>
<dbReference type="GO" id="GO:0003676">
    <property type="term" value="F:nucleic acid binding"/>
    <property type="evidence" value="ECO:0007669"/>
    <property type="project" value="InterPro"/>
</dbReference>
<dbReference type="InterPro" id="IPR036875">
    <property type="entry name" value="Znf_CCHC_sf"/>
</dbReference>
<dbReference type="InterPro" id="IPR021109">
    <property type="entry name" value="Peptidase_aspartic_dom_sf"/>
</dbReference>
<proteinExistence type="predicted"/>
<dbReference type="Pfam" id="PF00098">
    <property type="entry name" value="zf-CCHC"/>
    <property type="match status" value="1"/>
</dbReference>
<keyword evidence="4" id="KW-1185">Reference proteome</keyword>
<organism evidence="3 4">
    <name type="scientific">Parnassius mnemosyne</name>
    <name type="common">clouded apollo</name>
    <dbReference type="NCBI Taxonomy" id="213953"/>
    <lineage>
        <taxon>Eukaryota</taxon>
        <taxon>Metazoa</taxon>
        <taxon>Ecdysozoa</taxon>
        <taxon>Arthropoda</taxon>
        <taxon>Hexapoda</taxon>
        <taxon>Insecta</taxon>
        <taxon>Pterygota</taxon>
        <taxon>Neoptera</taxon>
        <taxon>Endopterygota</taxon>
        <taxon>Lepidoptera</taxon>
        <taxon>Glossata</taxon>
        <taxon>Ditrysia</taxon>
        <taxon>Papilionoidea</taxon>
        <taxon>Papilionidae</taxon>
        <taxon>Parnassiinae</taxon>
        <taxon>Parnassini</taxon>
        <taxon>Parnassius</taxon>
        <taxon>Driopa</taxon>
    </lineage>
</organism>
<dbReference type="PROSITE" id="PS50158">
    <property type="entry name" value="ZF_CCHC"/>
    <property type="match status" value="1"/>
</dbReference>
<evidence type="ECO:0000313" key="3">
    <source>
        <dbReference type="EMBL" id="CAK1593413.1"/>
    </source>
</evidence>
<dbReference type="EMBL" id="CAVLGL010000088">
    <property type="protein sequence ID" value="CAK1593413.1"/>
    <property type="molecule type" value="Genomic_DNA"/>
</dbReference>
<keyword evidence="1" id="KW-0863">Zinc-finger</keyword>
<dbReference type="Gene3D" id="4.10.60.10">
    <property type="entry name" value="Zinc finger, CCHC-type"/>
    <property type="match status" value="1"/>
</dbReference>
<dbReference type="GO" id="GO:0008270">
    <property type="term" value="F:zinc ion binding"/>
    <property type="evidence" value="ECO:0007669"/>
    <property type="project" value="UniProtKB-KW"/>
</dbReference>
<dbReference type="Proteomes" id="UP001314205">
    <property type="component" value="Unassembled WGS sequence"/>
</dbReference>
<protein>
    <recommendedName>
        <fullName evidence="2">CCHC-type domain-containing protein</fullName>
    </recommendedName>
</protein>
<dbReference type="AlphaFoldDB" id="A0AAV1LDK9"/>
<dbReference type="Gene3D" id="2.40.70.10">
    <property type="entry name" value="Acid Proteases"/>
    <property type="match status" value="1"/>
</dbReference>
<comment type="caution">
    <text evidence="3">The sequence shown here is derived from an EMBL/GenBank/DDBJ whole genome shotgun (WGS) entry which is preliminary data.</text>
</comment>
<dbReference type="SMART" id="SM00343">
    <property type="entry name" value="ZnF_C2HC"/>
    <property type="match status" value="2"/>
</dbReference>
<accession>A0AAV1LDK9</accession>
<dbReference type="InterPro" id="IPR001878">
    <property type="entry name" value="Znf_CCHC"/>
</dbReference>
<evidence type="ECO:0000256" key="1">
    <source>
        <dbReference type="PROSITE-ProRule" id="PRU00047"/>
    </source>
</evidence>
<keyword evidence="1" id="KW-0479">Metal-binding</keyword>
<gene>
    <name evidence="3" type="ORF">PARMNEM_LOCUS13195</name>
</gene>
<evidence type="ECO:0000259" key="2">
    <source>
        <dbReference type="PROSITE" id="PS50158"/>
    </source>
</evidence>
<name>A0AAV1LDK9_9NEOP</name>